<reference evidence="2 3" key="1">
    <citation type="journal article" date="2015" name="Nature">
        <title>rRNA introns, odd ribosomes, and small enigmatic genomes across a large radiation of phyla.</title>
        <authorList>
            <person name="Brown C.T."/>
            <person name="Hug L.A."/>
            <person name="Thomas B.C."/>
            <person name="Sharon I."/>
            <person name="Castelle C.J."/>
            <person name="Singh A."/>
            <person name="Wilkins M.J."/>
            <person name="Williams K.H."/>
            <person name="Banfield J.F."/>
        </authorList>
    </citation>
    <scope>NUCLEOTIDE SEQUENCE [LARGE SCALE GENOMIC DNA]</scope>
</reference>
<evidence type="ECO:0000256" key="1">
    <source>
        <dbReference type="SAM" id="Phobius"/>
    </source>
</evidence>
<evidence type="ECO:0008006" key="4">
    <source>
        <dbReference type="Google" id="ProtNLM"/>
    </source>
</evidence>
<dbReference type="NCBIfam" id="NF037982">
    <property type="entry name" value="Nramp_1"/>
    <property type="match status" value="1"/>
</dbReference>
<organism evidence="2 3">
    <name type="scientific">Candidatus Magasanikbacteria bacterium GW2011_GWA2_56_11</name>
    <dbReference type="NCBI Taxonomy" id="1619044"/>
    <lineage>
        <taxon>Bacteria</taxon>
        <taxon>Candidatus Magasanikiibacteriota</taxon>
    </lineage>
</organism>
<dbReference type="Proteomes" id="UP000033870">
    <property type="component" value="Unassembled WGS sequence"/>
</dbReference>
<dbReference type="AlphaFoldDB" id="A0A0G1YIJ9"/>
<feature type="transmembrane region" description="Helical" evidence="1">
    <location>
        <begin position="191"/>
        <end position="210"/>
    </location>
</feature>
<keyword evidence="1" id="KW-0812">Transmembrane</keyword>
<protein>
    <recommendedName>
        <fullName evidence="4">Natural resistance-associated macrophage protein</fullName>
    </recommendedName>
</protein>
<feature type="transmembrane region" description="Helical" evidence="1">
    <location>
        <begin position="124"/>
        <end position="144"/>
    </location>
</feature>
<name>A0A0G1YIJ9_9BACT</name>
<dbReference type="PATRIC" id="fig|1619044.3.peg.71"/>
<dbReference type="EMBL" id="LCRX01000001">
    <property type="protein sequence ID" value="KKW43051.1"/>
    <property type="molecule type" value="Genomic_DNA"/>
</dbReference>
<feature type="transmembrane region" description="Helical" evidence="1">
    <location>
        <begin position="88"/>
        <end position="112"/>
    </location>
</feature>
<comment type="caution">
    <text evidence="2">The sequence shown here is derived from an EMBL/GenBank/DDBJ whole genome shotgun (WGS) entry which is preliminary data.</text>
</comment>
<evidence type="ECO:0000313" key="3">
    <source>
        <dbReference type="Proteomes" id="UP000033870"/>
    </source>
</evidence>
<gene>
    <name evidence="2" type="ORF">UY92_C0001G0065</name>
</gene>
<feature type="transmembrane region" description="Helical" evidence="1">
    <location>
        <begin position="153"/>
        <end position="171"/>
    </location>
</feature>
<feature type="transmembrane region" description="Helical" evidence="1">
    <location>
        <begin position="49"/>
        <end position="67"/>
    </location>
</feature>
<feature type="transmembrane region" description="Helical" evidence="1">
    <location>
        <begin position="321"/>
        <end position="338"/>
    </location>
</feature>
<sequence>MLKRAQKLLPSPPPFKALLGPSFILLGLGLGSGEVILWPYLASNWGLGIVWGAVLGITFQFFINMEIERYSLARGESVFVGLARRWAWVPYWLILSTIIGFGWPGIIASSAFLFSSVLGGDSTAVAIALLILIGIILSTGKYIYPTIERFSQAIILIGVPSIVLLTLYLAAGTDWSELLRGIVGQGRGYSFLPVGIPLATFLAAFAYSGAGGNLNLTQSSYIREKGYGMGHYTEKIKGLFSGGQQKIDLNGFEFQPTEQNVALFKSWWKLVNREHALVFYGLGITTILLLALLSFVTTFGLEGNAQGIKFVLNEARVIGQKTIPAIGSLFAVIMGIMLKSCSASAYSRSASKNR</sequence>
<proteinExistence type="predicted"/>
<keyword evidence="1" id="KW-0472">Membrane</keyword>
<accession>A0A0G1YIJ9</accession>
<keyword evidence="1" id="KW-1133">Transmembrane helix</keyword>
<feature type="transmembrane region" description="Helical" evidence="1">
    <location>
        <begin position="277"/>
        <end position="301"/>
    </location>
</feature>
<evidence type="ECO:0000313" key="2">
    <source>
        <dbReference type="EMBL" id="KKW43051.1"/>
    </source>
</evidence>
<dbReference type="STRING" id="1619044.UY92_C0001G0065"/>